<gene>
    <name evidence="1" type="ORF">BISU_1981</name>
</gene>
<dbReference type="AlphaFoldDB" id="A0A087E024"/>
<dbReference type="EMBL" id="JGZR01000012">
    <property type="protein sequence ID" value="KFJ01125.1"/>
    <property type="molecule type" value="Genomic_DNA"/>
</dbReference>
<sequence>MPAAGRRVCQATSSFPSTFRLVVYVTAYAKKWNA</sequence>
<dbReference type="Proteomes" id="UP000029055">
    <property type="component" value="Unassembled WGS sequence"/>
</dbReference>
<keyword evidence="2" id="KW-1185">Reference proteome</keyword>
<comment type="caution">
    <text evidence="1">The sequence shown here is derived from an EMBL/GenBank/DDBJ whole genome shotgun (WGS) entry which is preliminary data.</text>
</comment>
<proteinExistence type="predicted"/>
<evidence type="ECO:0000313" key="2">
    <source>
        <dbReference type="Proteomes" id="UP000029055"/>
    </source>
</evidence>
<organism evidence="1 2">
    <name type="scientific">Bifidobacterium subtile</name>
    <dbReference type="NCBI Taxonomy" id="77635"/>
    <lineage>
        <taxon>Bacteria</taxon>
        <taxon>Bacillati</taxon>
        <taxon>Actinomycetota</taxon>
        <taxon>Actinomycetes</taxon>
        <taxon>Bifidobacteriales</taxon>
        <taxon>Bifidobacteriaceae</taxon>
        <taxon>Bifidobacterium</taxon>
    </lineage>
</organism>
<evidence type="ECO:0000313" key="1">
    <source>
        <dbReference type="EMBL" id="KFJ01125.1"/>
    </source>
</evidence>
<protein>
    <submittedName>
        <fullName evidence="1">Uncharacterized protein</fullName>
    </submittedName>
</protein>
<accession>A0A087E024</accession>
<name>A0A087E024_9BIFI</name>
<reference evidence="1 2" key="1">
    <citation type="submission" date="2014-03" db="EMBL/GenBank/DDBJ databases">
        <title>Genomics of Bifidobacteria.</title>
        <authorList>
            <person name="Ventura M."/>
            <person name="Milani C."/>
            <person name="Lugli G.A."/>
        </authorList>
    </citation>
    <scope>NUCLEOTIDE SEQUENCE [LARGE SCALE GENOMIC DNA]</scope>
    <source>
        <strain evidence="1 2">LMG 11597</strain>
    </source>
</reference>